<evidence type="ECO:0000313" key="3">
    <source>
        <dbReference type="Proteomes" id="UP000067626"/>
    </source>
</evidence>
<dbReference type="PANTHER" id="PTHR21381:SF3">
    <property type="entry name" value="SGC REGION PROTEIN SGCQ-RELATED"/>
    <property type="match status" value="1"/>
</dbReference>
<dbReference type="PANTHER" id="PTHR21381">
    <property type="entry name" value="ZGC:162297"/>
    <property type="match status" value="1"/>
</dbReference>
<dbReference type="SUPFAM" id="SSF51366">
    <property type="entry name" value="Ribulose-phoshate binding barrel"/>
    <property type="match status" value="1"/>
</dbReference>
<dbReference type="InterPro" id="IPR011060">
    <property type="entry name" value="RibuloseP-bd_barrel"/>
</dbReference>
<organism evidence="2 3">
    <name type="scientific">Chondromyces crocatus</name>
    <dbReference type="NCBI Taxonomy" id="52"/>
    <lineage>
        <taxon>Bacteria</taxon>
        <taxon>Pseudomonadati</taxon>
        <taxon>Myxococcota</taxon>
        <taxon>Polyangia</taxon>
        <taxon>Polyangiales</taxon>
        <taxon>Polyangiaceae</taxon>
        <taxon>Chondromyces</taxon>
    </lineage>
</organism>
<sequence length="285" mass="30190">MTPAWKARLDALRLKDLADLFGTPKPIIGMVHCWPLPGAPGYTGYGVDTIIEHAVRDARALAEGGADGLIVENMWDIPFRAGSHLPPESIAVHAVVARAVRQAVNLPLGINLVHNGGTALLAIAIAAGASFIRVCMFTGAGVWEAGSIDEGCAADLMRRRKDLHAENIKIIADVDKKHSVRFPGIDLATHIEWTRFSGADGLIVSGRMTGDAPDLEKVREARRHAGELPILIGSGATEDNVAAFLGVADGIIVGSSIKVDGLCENPVDVERVRRLVTAARAARSA</sequence>
<keyword evidence="3" id="KW-1185">Reference proteome</keyword>
<dbReference type="Proteomes" id="UP000067626">
    <property type="component" value="Chromosome"/>
</dbReference>
<accession>A0A0K1EP32</accession>
<gene>
    <name evidence="2" type="primary">btpA</name>
    <name evidence="2" type="ORF">CMC5_067910</name>
</gene>
<dbReference type="EMBL" id="CP012159">
    <property type="protein sequence ID" value="AKT42564.1"/>
    <property type="molecule type" value="Genomic_DNA"/>
</dbReference>
<name>A0A0K1EP32_CHOCO</name>
<dbReference type="RefSeq" id="WP_050434169.1">
    <property type="nucleotide sequence ID" value="NZ_CP012159.1"/>
</dbReference>
<evidence type="ECO:0000256" key="1">
    <source>
        <dbReference type="ARBA" id="ARBA00006007"/>
    </source>
</evidence>
<dbReference type="InterPro" id="IPR005137">
    <property type="entry name" value="BtpA"/>
</dbReference>
<dbReference type="PATRIC" id="fig|52.7.peg.7454"/>
<comment type="similarity">
    <text evidence="1">Belongs to the BtpA family.</text>
</comment>
<dbReference type="STRING" id="52.CMC5_067910"/>
<reference evidence="2 3" key="1">
    <citation type="submission" date="2015-07" db="EMBL/GenBank/DDBJ databases">
        <title>Genome analysis of myxobacterium Chondromyces crocatus Cm c5 reveals a high potential for natural compound synthesis and the genetic basis for the loss of fruiting body formation.</title>
        <authorList>
            <person name="Zaburannyi N."/>
            <person name="Bunk B."/>
            <person name="Maier J."/>
            <person name="Overmann J."/>
            <person name="Mueller R."/>
        </authorList>
    </citation>
    <scope>NUCLEOTIDE SEQUENCE [LARGE SCALE GENOMIC DNA]</scope>
    <source>
        <strain evidence="2 3">Cm c5</strain>
    </source>
</reference>
<dbReference type="PIRSF" id="PIRSF005956">
    <property type="entry name" value="BtpA"/>
    <property type="match status" value="1"/>
</dbReference>
<dbReference type="AlphaFoldDB" id="A0A0K1EP32"/>
<dbReference type="NCBIfam" id="TIGR00259">
    <property type="entry name" value="thylakoid_BtpA"/>
    <property type="match status" value="1"/>
</dbReference>
<protein>
    <submittedName>
        <fullName evidence="2">Photosystem I assembly BtpA</fullName>
    </submittedName>
</protein>
<dbReference type="OrthoDB" id="9791357at2"/>
<dbReference type="Pfam" id="PF03437">
    <property type="entry name" value="BtpA"/>
    <property type="match status" value="1"/>
</dbReference>
<evidence type="ECO:0000313" key="2">
    <source>
        <dbReference type="EMBL" id="AKT42564.1"/>
    </source>
</evidence>
<proteinExistence type="inferred from homology"/>
<dbReference type="KEGG" id="ccro:CMC5_067910"/>